<dbReference type="Pfam" id="PF03372">
    <property type="entry name" value="Exo_endo_phos"/>
    <property type="match status" value="1"/>
</dbReference>
<dbReference type="PANTHER" id="PTHR22748:SF26">
    <property type="entry name" value="ENDONUCLEASE_EXONUCLEASE_PHOSPHATASE DOMAIN-CONTAINING PROTEIN"/>
    <property type="match status" value="1"/>
</dbReference>
<comment type="catalytic activity">
    <reaction evidence="1">
        <text>Exonucleolytic cleavage in the 3'- to 5'-direction to yield nucleoside 5'-phosphates.</text>
        <dbReference type="EC" id="3.1.11.2"/>
    </reaction>
</comment>
<feature type="site" description="Interaction with DNA substrate" evidence="11">
    <location>
        <position position="254"/>
    </location>
</feature>
<keyword evidence="5" id="KW-0227">DNA damage</keyword>
<evidence type="ECO:0000256" key="6">
    <source>
        <dbReference type="ARBA" id="ARBA00022801"/>
    </source>
</evidence>
<dbReference type="GO" id="GO:0046872">
    <property type="term" value="F:metal ion binding"/>
    <property type="evidence" value="ECO:0007669"/>
    <property type="project" value="UniProtKB-KW"/>
</dbReference>
<dbReference type="EC" id="3.1.11.2" evidence="3"/>
<dbReference type="OrthoDB" id="8961218at2759"/>
<evidence type="ECO:0000256" key="9">
    <source>
        <dbReference type="PIRSR" id="PIRSR604808-1"/>
    </source>
</evidence>
<feature type="active site" description="Proton acceptor" evidence="9">
    <location>
        <position position="254"/>
    </location>
</feature>
<sequence>MTRYLKLVTWNTCGIRDTIYVPEKRTKILQRLNELQASVAFLQETHIGVNDVSHLEQIDGWKSYISVHHPSSKGVAILIKRVLLRSKHFEYIKEDTESTGSYIVLFCKLYGKCFTLVNVYNHAKEHKVLQCLSEYLCQTARGVLIVAGDFNTVLNIDLDRQYPTGHGEPLRPYLEEFISSLMLVDVWGLKNSCKRDSFTRFPWKPSKQNKQKISSQKKKKMGASRLDMVFMTRNDVWLAENCEIYQVQSNISDHLPVVLSLCLPKPEDTTTALSKELIACSSSLFRKKPYTRIAGEISEAEVLKALMSLVEYETPLGDNMENFKINKAQKTQELKKLFNQMVIEGIPEGFTDSVIENGRHLFRAEYMILATILVRRLEKFLQPSFKTKPVKMSYKLFVVISFCGMPENIKKPFLHLALESLKRIKPSPPRDFRIVENLLPNNGQCKKLKKGCPLTPTLLTMALKHLACKLNKDLKESVVDVCHHRKCITIYMNANQYANLNQNIQEFKSQSGIHLSKKVGQDRRKHSKAQQAMLMCKKSA</sequence>
<dbReference type="SUPFAM" id="SSF56219">
    <property type="entry name" value="DNase I-like"/>
    <property type="match status" value="1"/>
</dbReference>
<evidence type="ECO:0000256" key="11">
    <source>
        <dbReference type="PIRSR" id="PIRSR604808-3"/>
    </source>
</evidence>
<keyword evidence="7 10" id="KW-0460">Magnesium</keyword>
<dbReference type="GO" id="GO:0003906">
    <property type="term" value="F:DNA-(apurinic or apyrimidinic site) endonuclease activity"/>
    <property type="evidence" value="ECO:0007669"/>
    <property type="project" value="TreeGrafter"/>
</dbReference>
<name>A0A6P6R793_CARAU</name>
<dbReference type="Proteomes" id="UP000515129">
    <property type="component" value="Chromosome 16"/>
</dbReference>
<proteinExistence type="inferred from homology"/>
<dbReference type="GO" id="GO:0006284">
    <property type="term" value="P:base-excision repair"/>
    <property type="evidence" value="ECO:0007669"/>
    <property type="project" value="TreeGrafter"/>
</dbReference>
<dbReference type="InterPro" id="IPR036691">
    <property type="entry name" value="Endo/exonu/phosph_ase_sf"/>
</dbReference>
<feature type="binding site" evidence="10">
    <location>
        <position position="149"/>
    </location>
    <ligand>
        <name>Mg(2+)</name>
        <dbReference type="ChEBI" id="CHEBI:18420"/>
        <label>1</label>
    </ligand>
</feature>
<keyword evidence="6" id="KW-0378">Hydrolase</keyword>
<evidence type="ECO:0000313" key="14">
    <source>
        <dbReference type="RefSeq" id="XP_026140960.1"/>
    </source>
</evidence>
<keyword evidence="8" id="KW-0234">DNA repair</keyword>
<evidence type="ECO:0000313" key="13">
    <source>
        <dbReference type="Proteomes" id="UP000515129"/>
    </source>
</evidence>
<evidence type="ECO:0000256" key="3">
    <source>
        <dbReference type="ARBA" id="ARBA00012115"/>
    </source>
</evidence>
<feature type="domain" description="Endonuclease/exonuclease/phosphatase" evidence="12">
    <location>
        <begin position="8"/>
        <end position="165"/>
    </location>
</feature>
<dbReference type="RefSeq" id="XP_026140960.1">
    <property type="nucleotide sequence ID" value="XM_026285175.1"/>
</dbReference>
<dbReference type="InterPro" id="IPR005135">
    <property type="entry name" value="Endo/exonuclease/phosphatase"/>
</dbReference>
<gene>
    <name evidence="14" type="primary">LOC113116850</name>
</gene>
<dbReference type="GO" id="GO:0005634">
    <property type="term" value="C:nucleus"/>
    <property type="evidence" value="ECO:0007669"/>
    <property type="project" value="TreeGrafter"/>
</dbReference>
<comment type="similarity">
    <text evidence="2">Belongs to the DNA repair enzymes AP/ExoA family.</text>
</comment>
<evidence type="ECO:0000256" key="8">
    <source>
        <dbReference type="ARBA" id="ARBA00023204"/>
    </source>
</evidence>
<dbReference type="AlphaFoldDB" id="A0A6P6R793"/>
<dbReference type="GO" id="GO:0008311">
    <property type="term" value="F:double-stranded DNA 3'-5' DNA exonuclease activity"/>
    <property type="evidence" value="ECO:0007669"/>
    <property type="project" value="UniProtKB-EC"/>
</dbReference>
<evidence type="ECO:0000256" key="10">
    <source>
        <dbReference type="PIRSR" id="PIRSR604808-2"/>
    </source>
</evidence>
<protein>
    <recommendedName>
        <fullName evidence="3">exodeoxyribonuclease III</fullName>
        <ecNumber evidence="3">3.1.11.2</ecNumber>
    </recommendedName>
</protein>
<feature type="active site" evidence="9">
    <location>
        <position position="120"/>
    </location>
</feature>
<feature type="binding site" evidence="10">
    <location>
        <position position="253"/>
    </location>
    <ligand>
        <name>Mg(2+)</name>
        <dbReference type="ChEBI" id="CHEBI:18420"/>
        <label>1</label>
    </ligand>
</feature>
<keyword evidence="10" id="KW-0464">Manganese</keyword>
<comment type="cofactor">
    <cofactor evidence="10">
        <name>Mg(2+)</name>
        <dbReference type="ChEBI" id="CHEBI:18420"/>
    </cofactor>
    <cofactor evidence="10">
        <name>Mn(2+)</name>
        <dbReference type="ChEBI" id="CHEBI:29035"/>
    </cofactor>
    <text evidence="10">Probably binds two magnesium or manganese ions per subunit.</text>
</comment>
<evidence type="ECO:0000256" key="4">
    <source>
        <dbReference type="ARBA" id="ARBA00022723"/>
    </source>
</evidence>
<dbReference type="InterPro" id="IPR004808">
    <property type="entry name" value="AP_endonuc_1"/>
</dbReference>
<feature type="binding site" evidence="10">
    <location>
        <position position="11"/>
    </location>
    <ligand>
        <name>Mg(2+)</name>
        <dbReference type="ChEBI" id="CHEBI:18420"/>
        <label>1</label>
    </ligand>
</feature>
<feature type="active site" description="Proton donor/acceptor" evidence="9">
    <location>
        <position position="149"/>
    </location>
</feature>
<evidence type="ECO:0000256" key="1">
    <source>
        <dbReference type="ARBA" id="ARBA00000493"/>
    </source>
</evidence>
<feature type="site" description="Transition state stabilizer" evidence="11">
    <location>
        <position position="151"/>
    </location>
</feature>
<dbReference type="KEGG" id="caua:113116850"/>
<feature type="binding site" evidence="10">
    <location>
        <position position="44"/>
    </location>
    <ligand>
        <name>Mg(2+)</name>
        <dbReference type="ChEBI" id="CHEBI:18420"/>
        <label>1</label>
    </ligand>
</feature>
<evidence type="ECO:0000259" key="12">
    <source>
        <dbReference type="Pfam" id="PF03372"/>
    </source>
</evidence>
<dbReference type="Gene3D" id="3.60.10.10">
    <property type="entry name" value="Endonuclease/exonuclease/phosphatase"/>
    <property type="match status" value="1"/>
</dbReference>
<organism evidence="13 14">
    <name type="scientific">Carassius auratus</name>
    <name type="common">Goldfish</name>
    <dbReference type="NCBI Taxonomy" id="7957"/>
    <lineage>
        <taxon>Eukaryota</taxon>
        <taxon>Metazoa</taxon>
        <taxon>Chordata</taxon>
        <taxon>Craniata</taxon>
        <taxon>Vertebrata</taxon>
        <taxon>Euteleostomi</taxon>
        <taxon>Actinopterygii</taxon>
        <taxon>Neopterygii</taxon>
        <taxon>Teleostei</taxon>
        <taxon>Ostariophysi</taxon>
        <taxon>Cypriniformes</taxon>
        <taxon>Cyprinidae</taxon>
        <taxon>Cyprininae</taxon>
        <taxon>Carassius</taxon>
    </lineage>
</organism>
<feature type="site" description="Important for catalytic activity" evidence="11">
    <location>
        <position position="227"/>
    </location>
</feature>
<keyword evidence="4 10" id="KW-0479">Metal-binding</keyword>
<accession>A0A6P6R793</accession>
<evidence type="ECO:0000256" key="2">
    <source>
        <dbReference type="ARBA" id="ARBA00007092"/>
    </source>
</evidence>
<feature type="binding site" evidence="10">
    <location>
        <position position="254"/>
    </location>
    <ligand>
        <name>Mg(2+)</name>
        <dbReference type="ChEBI" id="CHEBI:18420"/>
        <label>1</label>
    </ligand>
</feature>
<feature type="binding site" evidence="10">
    <location>
        <position position="151"/>
    </location>
    <ligand>
        <name>Mg(2+)</name>
        <dbReference type="ChEBI" id="CHEBI:18420"/>
        <label>1</label>
    </ligand>
</feature>
<dbReference type="GeneID" id="113116850"/>
<evidence type="ECO:0000256" key="5">
    <source>
        <dbReference type="ARBA" id="ARBA00022763"/>
    </source>
</evidence>
<keyword evidence="13" id="KW-1185">Reference proteome</keyword>
<dbReference type="GO" id="GO:0008081">
    <property type="term" value="F:phosphoric diester hydrolase activity"/>
    <property type="evidence" value="ECO:0007669"/>
    <property type="project" value="TreeGrafter"/>
</dbReference>
<evidence type="ECO:0000256" key="7">
    <source>
        <dbReference type="ARBA" id="ARBA00022842"/>
    </source>
</evidence>
<reference evidence="14" key="1">
    <citation type="submission" date="2025-08" db="UniProtKB">
        <authorList>
            <consortium name="RefSeq"/>
        </authorList>
    </citation>
    <scope>IDENTIFICATION</scope>
    <source>
        <strain evidence="14">Wakin</strain>
        <tissue evidence="14">Muscle</tissue>
    </source>
</reference>
<dbReference type="PANTHER" id="PTHR22748">
    <property type="entry name" value="AP ENDONUCLEASE"/>
    <property type="match status" value="1"/>
</dbReference>